<keyword evidence="1" id="KW-0812">Transmembrane</keyword>
<proteinExistence type="predicted"/>
<dbReference type="AlphaFoldDB" id="A0A1F8DVC8"/>
<keyword evidence="2" id="KW-0732">Signal</keyword>
<feature type="transmembrane region" description="Helical" evidence="1">
    <location>
        <begin position="62"/>
        <end position="79"/>
    </location>
</feature>
<name>A0A1F8DVC8_9BACT</name>
<evidence type="ECO:0000256" key="1">
    <source>
        <dbReference type="SAM" id="Phobius"/>
    </source>
</evidence>
<feature type="transmembrane region" description="Helical" evidence="1">
    <location>
        <begin position="85"/>
        <end position="102"/>
    </location>
</feature>
<comment type="caution">
    <text evidence="3">The sequence shown here is derived from an EMBL/GenBank/DDBJ whole genome shotgun (WGS) entry which is preliminary data.</text>
</comment>
<gene>
    <name evidence="3" type="ORF">A2372_00175</name>
</gene>
<feature type="transmembrane region" description="Helical" evidence="1">
    <location>
        <begin position="37"/>
        <end position="55"/>
    </location>
</feature>
<sequence>MRKELVLALFFVFCCADGVFANDHVQVALEHDPYIFVWSAAILSMVLSNIVALVCKNNIDNAAIAVIAGGITAFVAGAAGIISAVAFFSAFVGSAVLLVFIPSLRDGNIIQRDWYWMASAIFYVLMVVSITAFYW</sequence>
<reference evidence="3 4" key="1">
    <citation type="journal article" date="2016" name="Nat. Commun.">
        <title>Thousands of microbial genomes shed light on interconnected biogeochemical processes in an aquifer system.</title>
        <authorList>
            <person name="Anantharaman K."/>
            <person name="Brown C.T."/>
            <person name="Hug L.A."/>
            <person name="Sharon I."/>
            <person name="Castelle C.J."/>
            <person name="Probst A.J."/>
            <person name="Thomas B.C."/>
            <person name="Singh A."/>
            <person name="Wilkins M.J."/>
            <person name="Karaoz U."/>
            <person name="Brodie E.L."/>
            <person name="Williams K.H."/>
            <person name="Hubbard S.S."/>
            <person name="Banfield J.F."/>
        </authorList>
    </citation>
    <scope>NUCLEOTIDE SEQUENCE [LARGE SCALE GENOMIC DNA]</scope>
</reference>
<accession>A0A1F8DVC8</accession>
<organism evidence="3 4">
    <name type="scientific">Candidatus Wolfebacteria bacterium RIFOXYB1_FULL_54_12</name>
    <dbReference type="NCBI Taxonomy" id="1802559"/>
    <lineage>
        <taxon>Bacteria</taxon>
        <taxon>Candidatus Wolfeibacteriota</taxon>
    </lineage>
</organism>
<keyword evidence="1" id="KW-0472">Membrane</keyword>
<evidence type="ECO:0000313" key="3">
    <source>
        <dbReference type="EMBL" id="OGM92452.1"/>
    </source>
</evidence>
<protein>
    <submittedName>
        <fullName evidence="3">Uncharacterized protein</fullName>
    </submittedName>
</protein>
<evidence type="ECO:0000313" key="4">
    <source>
        <dbReference type="Proteomes" id="UP000176422"/>
    </source>
</evidence>
<dbReference type="Proteomes" id="UP000176422">
    <property type="component" value="Unassembled WGS sequence"/>
</dbReference>
<feature type="signal peptide" evidence="2">
    <location>
        <begin position="1"/>
        <end position="21"/>
    </location>
</feature>
<feature type="chain" id="PRO_5009535240" evidence="2">
    <location>
        <begin position="22"/>
        <end position="135"/>
    </location>
</feature>
<dbReference type="EMBL" id="MGIT01000006">
    <property type="protein sequence ID" value="OGM92452.1"/>
    <property type="molecule type" value="Genomic_DNA"/>
</dbReference>
<keyword evidence="1" id="KW-1133">Transmembrane helix</keyword>
<dbReference type="STRING" id="1802559.A2372_00175"/>
<evidence type="ECO:0000256" key="2">
    <source>
        <dbReference type="SAM" id="SignalP"/>
    </source>
</evidence>
<feature type="transmembrane region" description="Helical" evidence="1">
    <location>
        <begin position="114"/>
        <end position="134"/>
    </location>
</feature>